<organism evidence="2 3">
    <name type="scientific">Aphis craccivora</name>
    <name type="common">Cowpea aphid</name>
    <dbReference type="NCBI Taxonomy" id="307492"/>
    <lineage>
        <taxon>Eukaryota</taxon>
        <taxon>Metazoa</taxon>
        <taxon>Ecdysozoa</taxon>
        <taxon>Arthropoda</taxon>
        <taxon>Hexapoda</taxon>
        <taxon>Insecta</taxon>
        <taxon>Pterygota</taxon>
        <taxon>Neoptera</taxon>
        <taxon>Paraneoptera</taxon>
        <taxon>Hemiptera</taxon>
        <taxon>Sternorrhyncha</taxon>
        <taxon>Aphidomorpha</taxon>
        <taxon>Aphidoidea</taxon>
        <taxon>Aphididae</taxon>
        <taxon>Aphidini</taxon>
        <taxon>Aphis</taxon>
        <taxon>Aphis</taxon>
    </lineage>
</organism>
<evidence type="ECO:0000313" key="2">
    <source>
        <dbReference type="EMBL" id="KAF0755466.1"/>
    </source>
</evidence>
<gene>
    <name evidence="2" type="ORF">FWK35_00033758</name>
</gene>
<reference evidence="2 3" key="1">
    <citation type="submission" date="2019-08" db="EMBL/GenBank/DDBJ databases">
        <title>Whole genome of Aphis craccivora.</title>
        <authorList>
            <person name="Voronova N.V."/>
            <person name="Shulinski R.S."/>
            <person name="Bandarenka Y.V."/>
            <person name="Zhorov D.G."/>
            <person name="Warner D."/>
        </authorList>
    </citation>
    <scope>NUCLEOTIDE SEQUENCE [LARGE SCALE GENOMIC DNA]</scope>
    <source>
        <strain evidence="2">180601</strain>
        <tissue evidence="2">Whole Body</tissue>
    </source>
</reference>
<evidence type="ECO:0000256" key="1">
    <source>
        <dbReference type="SAM" id="MobiDB-lite"/>
    </source>
</evidence>
<proteinExistence type="predicted"/>
<name>A0A6G0YGV9_APHCR</name>
<protein>
    <submittedName>
        <fullName evidence="2">Nucleic-acid-binding protein</fullName>
    </submittedName>
</protein>
<dbReference type="EMBL" id="VUJU01004131">
    <property type="protein sequence ID" value="KAF0755466.1"/>
    <property type="molecule type" value="Genomic_DNA"/>
</dbReference>
<feature type="region of interest" description="Disordered" evidence="1">
    <location>
        <begin position="53"/>
        <end position="75"/>
    </location>
</feature>
<dbReference type="AlphaFoldDB" id="A0A6G0YGV9"/>
<feature type="compositionally biased region" description="Low complexity" evidence="1">
    <location>
        <begin position="53"/>
        <end position="72"/>
    </location>
</feature>
<sequence length="159" mass="17712">MRSGAQVRDLCLVTNMSLSPNEKTNIKNKNINDNNKNKNNKTITQDARLNISTNNSNASLSSTQNNTNSPNNDGWIRQAEKRNLSSPSEPSSPTQNTIRHKKLFISRNRYEVLSQNEAIEVDTITPNLDPELSNPEAHTSQVKSANLPPTIIVKGIKDF</sequence>
<feature type="non-terminal residue" evidence="2">
    <location>
        <position position="159"/>
    </location>
</feature>
<feature type="region of interest" description="Disordered" evidence="1">
    <location>
        <begin position="21"/>
        <end position="40"/>
    </location>
</feature>
<comment type="caution">
    <text evidence="2">The sequence shown here is derived from an EMBL/GenBank/DDBJ whole genome shotgun (WGS) entry which is preliminary data.</text>
</comment>
<keyword evidence="3" id="KW-1185">Reference proteome</keyword>
<accession>A0A6G0YGV9</accession>
<evidence type="ECO:0000313" key="3">
    <source>
        <dbReference type="Proteomes" id="UP000478052"/>
    </source>
</evidence>
<dbReference type="Proteomes" id="UP000478052">
    <property type="component" value="Unassembled WGS sequence"/>
</dbReference>